<feature type="region of interest" description="Disordered" evidence="1">
    <location>
        <begin position="139"/>
        <end position="168"/>
    </location>
</feature>
<feature type="compositionally biased region" description="Low complexity" evidence="1">
    <location>
        <begin position="149"/>
        <end position="158"/>
    </location>
</feature>
<evidence type="ECO:0000313" key="3">
    <source>
        <dbReference type="Proteomes" id="UP001165667"/>
    </source>
</evidence>
<comment type="caution">
    <text evidence="2">The sequence shown here is derived from an EMBL/GenBank/DDBJ whole genome shotgun (WGS) entry which is preliminary data.</text>
</comment>
<evidence type="ECO:0000313" key="2">
    <source>
        <dbReference type="EMBL" id="MCW6508825.1"/>
    </source>
</evidence>
<dbReference type="RefSeq" id="WP_282585194.1">
    <property type="nucleotide sequence ID" value="NZ_JAMOIM010000007.1"/>
</dbReference>
<sequence length="297" mass="30574">MKRRATSDGYVLVAVLSVLLVLAGLIASSSLVAQSALRSARVDADRTSLDGLLRGGLEMTAYQLFTLKLPAALVTGRPLRFGEGSVVPRLTDEGGKIDVNASASAVLAGAFREAGVEASRAAELAARITALRGSAPADNAGFAPPDAVSPAPATGSGTPPSPSGPRRTGFRSVADFIAFTGVDHEEAAALNGMLTVANPDGKVDVLTASRHILMALPDMSDALADSLIADRGASTSDDAGRLKGTLDRQLDFIKFEPGPCYSVKLDARSASGHMASAGAVIAAAKTPDEPFYILQWE</sequence>
<organism evidence="2 3">
    <name type="scientific">Lichenifustis flavocetrariae</name>
    <dbReference type="NCBI Taxonomy" id="2949735"/>
    <lineage>
        <taxon>Bacteria</taxon>
        <taxon>Pseudomonadati</taxon>
        <taxon>Pseudomonadota</taxon>
        <taxon>Alphaproteobacteria</taxon>
        <taxon>Hyphomicrobiales</taxon>
        <taxon>Lichenihabitantaceae</taxon>
        <taxon>Lichenifustis</taxon>
    </lineage>
</organism>
<dbReference type="EMBL" id="JAMOIM010000007">
    <property type="protein sequence ID" value="MCW6508825.1"/>
    <property type="molecule type" value="Genomic_DNA"/>
</dbReference>
<accession>A0AA42CMX8</accession>
<reference evidence="2" key="1">
    <citation type="submission" date="2022-05" db="EMBL/GenBank/DDBJ databases">
        <authorList>
            <person name="Pankratov T."/>
        </authorList>
    </citation>
    <scope>NUCLEOTIDE SEQUENCE</scope>
    <source>
        <strain evidence="2">BP6-180914</strain>
    </source>
</reference>
<proteinExistence type="predicted"/>
<protein>
    <submittedName>
        <fullName evidence="2">General secretion pathway protein GspK</fullName>
    </submittedName>
</protein>
<keyword evidence="3" id="KW-1185">Reference proteome</keyword>
<evidence type="ECO:0000256" key="1">
    <source>
        <dbReference type="SAM" id="MobiDB-lite"/>
    </source>
</evidence>
<dbReference type="Proteomes" id="UP001165667">
    <property type="component" value="Unassembled WGS sequence"/>
</dbReference>
<gene>
    <name evidence="2" type="ORF">M8523_12425</name>
</gene>
<name>A0AA42CMX8_9HYPH</name>
<dbReference type="AlphaFoldDB" id="A0AA42CMX8"/>